<dbReference type="InterPro" id="IPR039254">
    <property type="entry name" value="Rds1"/>
</dbReference>
<name>A0AAD4CN33_ASPNN</name>
<sequence length="462" mass="49627">MIPNPVIALSWLAWLSCSLALPRGNGTRPGSSSAPSVVVYPTSLPHTRFSGRPSTTGAVSILPIGTGIPSNVGVSPTATSYPSNGQLNSPQPGPFIPAGGAGTSGQTPVYRPQSDFDFQSLALALYQEYIELDLFHDGLARFSEADFTAAGLNPEDRYLIQFMAEQEVGHATMLTNILGPAAPKQCTYNYPYTTVQEFLDFCQKLTRVGEAGVYGFLSHLDSRESASLLLQAITTEARQQMVFRQFEGLFPMPVWFEVGVPQSWAWTLLAPYISSCPEDQTRLVWQNFPALYITNQPNPARTNGASAQAETLGGGINSLKSSGIPPDQLCFNSDNVGVNCQPAITRNRSQPLSYPGRQVSLNWDAPGNPIGPNNSYVTATTAGAPRFVAWVSQLNVTYSPLTTTGEKQGTTIQPDVSTYEGDPAVNGTMFIAITDSDPYLTPFNLSSINQHVLAGPAVYQAG</sequence>
<dbReference type="Proteomes" id="UP001194746">
    <property type="component" value="Unassembled WGS sequence"/>
</dbReference>
<keyword evidence="3" id="KW-1185">Reference proteome</keyword>
<dbReference type="EMBL" id="VCAU01000034">
    <property type="protein sequence ID" value="KAF9889584.1"/>
    <property type="molecule type" value="Genomic_DNA"/>
</dbReference>
<protein>
    <recommendedName>
        <fullName evidence="4">Stress response protein Rds1</fullName>
    </recommendedName>
</protein>
<comment type="caution">
    <text evidence="2">The sequence shown here is derived from an EMBL/GenBank/DDBJ whole genome shotgun (WGS) entry which is preliminary data.</text>
</comment>
<dbReference type="PANTHER" id="PTHR38705:SF1">
    <property type="entry name" value="PROTEIN RDS1"/>
    <property type="match status" value="1"/>
</dbReference>
<feature type="signal peptide" evidence="1">
    <location>
        <begin position="1"/>
        <end position="20"/>
    </location>
</feature>
<evidence type="ECO:0000313" key="3">
    <source>
        <dbReference type="Proteomes" id="UP001194746"/>
    </source>
</evidence>
<dbReference type="AlphaFoldDB" id="A0AAD4CN33"/>
<evidence type="ECO:0000256" key="1">
    <source>
        <dbReference type="SAM" id="SignalP"/>
    </source>
</evidence>
<evidence type="ECO:0008006" key="4">
    <source>
        <dbReference type="Google" id="ProtNLM"/>
    </source>
</evidence>
<reference evidence="2" key="1">
    <citation type="journal article" date="2019" name="Beilstein J. Org. Chem.">
        <title>Nanangenines: drimane sesquiterpenoids as the dominant metabolite cohort of a novel Australian fungus, Aspergillus nanangensis.</title>
        <authorList>
            <person name="Lacey H.J."/>
            <person name="Gilchrist C.L.M."/>
            <person name="Crombie A."/>
            <person name="Kalaitzis J.A."/>
            <person name="Vuong D."/>
            <person name="Rutledge P.J."/>
            <person name="Turner P."/>
            <person name="Pitt J.I."/>
            <person name="Lacey E."/>
            <person name="Chooi Y.H."/>
            <person name="Piggott A.M."/>
        </authorList>
    </citation>
    <scope>NUCLEOTIDE SEQUENCE</scope>
    <source>
        <strain evidence="2">MST-FP2251</strain>
    </source>
</reference>
<gene>
    <name evidence="2" type="ORF">FE257_007092</name>
</gene>
<evidence type="ECO:0000313" key="2">
    <source>
        <dbReference type="EMBL" id="KAF9889584.1"/>
    </source>
</evidence>
<feature type="chain" id="PRO_5042011836" description="Stress response protein Rds1" evidence="1">
    <location>
        <begin position="21"/>
        <end position="462"/>
    </location>
</feature>
<dbReference type="PANTHER" id="PTHR38705">
    <property type="entry name" value="PROTEIN RDS1"/>
    <property type="match status" value="1"/>
</dbReference>
<proteinExistence type="predicted"/>
<dbReference type="Pfam" id="PF13668">
    <property type="entry name" value="Ferritin_2"/>
    <property type="match status" value="1"/>
</dbReference>
<keyword evidence="1" id="KW-0732">Signal</keyword>
<reference evidence="2" key="2">
    <citation type="submission" date="2020-02" db="EMBL/GenBank/DDBJ databases">
        <authorList>
            <person name="Gilchrist C.L.M."/>
            <person name="Chooi Y.-H."/>
        </authorList>
    </citation>
    <scope>NUCLEOTIDE SEQUENCE</scope>
    <source>
        <strain evidence="2">MST-FP2251</strain>
    </source>
</reference>
<organism evidence="2 3">
    <name type="scientific">Aspergillus nanangensis</name>
    <dbReference type="NCBI Taxonomy" id="2582783"/>
    <lineage>
        <taxon>Eukaryota</taxon>
        <taxon>Fungi</taxon>
        <taxon>Dikarya</taxon>
        <taxon>Ascomycota</taxon>
        <taxon>Pezizomycotina</taxon>
        <taxon>Eurotiomycetes</taxon>
        <taxon>Eurotiomycetidae</taxon>
        <taxon>Eurotiales</taxon>
        <taxon>Aspergillaceae</taxon>
        <taxon>Aspergillus</taxon>
        <taxon>Aspergillus subgen. Circumdati</taxon>
    </lineage>
</organism>
<accession>A0AAD4CN33</accession>